<dbReference type="EMBL" id="BTGU01015589">
    <property type="protein sequence ID" value="GMN72687.1"/>
    <property type="molecule type" value="Genomic_DNA"/>
</dbReference>
<evidence type="ECO:0000313" key="1">
    <source>
        <dbReference type="EMBL" id="GMN72682.1"/>
    </source>
</evidence>
<dbReference type="EMBL" id="BTGU01015591">
    <property type="protein sequence ID" value="GMN72697.1"/>
    <property type="molecule type" value="Genomic_DNA"/>
</dbReference>
<organism evidence="2 5">
    <name type="scientific">Ficus carica</name>
    <name type="common">Common fig</name>
    <dbReference type="NCBI Taxonomy" id="3494"/>
    <lineage>
        <taxon>Eukaryota</taxon>
        <taxon>Viridiplantae</taxon>
        <taxon>Streptophyta</taxon>
        <taxon>Embryophyta</taxon>
        <taxon>Tracheophyta</taxon>
        <taxon>Spermatophyta</taxon>
        <taxon>Magnoliopsida</taxon>
        <taxon>eudicotyledons</taxon>
        <taxon>Gunneridae</taxon>
        <taxon>Pentapetalae</taxon>
        <taxon>rosids</taxon>
        <taxon>fabids</taxon>
        <taxon>Rosales</taxon>
        <taxon>Moraceae</taxon>
        <taxon>Ficeae</taxon>
        <taxon>Ficus</taxon>
    </lineage>
</organism>
<name>A0AA88EDD2_FICCA</name>
<evidence type="ECO:0000313" key="3">
    <source>
        <dbReference type="EMBL" id="GMN72691.1"/>
    </source>
</evidence>
<gene>
    <name evidence="1" type="ORF">TIFTF001_054773</name>
    <name evidence="2" type="ORF">TIFTF001_054774</name>
    <name evidence="3" type="ORF">TIFTF001_054776</name>
    <name evidence="4" type="ORF">TIFTF001_054777</name>
</gene>
<dbReference type="Proteomes" id="UP001187192">
    <property type="component" value="Unassembled WGS sequence"/>
</dbReference>
<sequence>MSSGDGEISAHKISLKGLATGWTHARQLAGQGAGNMGDDRGPRFLWPGVGPKLTSGLISRKQRDRDPLGCARAWAAVWAGFTGMGWQWIRRPELAHVD</sequence>
<dbReference type="EMBL" id="BTGU01015588">
    <property type="protein sequence ID" value="GMN72682.1"/>
    <property type="molecule type" value="Genomic_DNA"/>
</dbReference>
<accession>A0AA88EDD2</accession>
<evidence type="ECO:0000313" key="5">
    <source>
        <dbReference type="Proteomes" id="UP001187192"/>
    </source>
</evidence>
<comment type="caution">
    <text evidence="2">The sequence shown here is derived from an EMBL/GenBank/DDBJ whole genome shotgun (WGS) entry which is preliminary data.</text>
</comment>
<reference evidence="2" key="1">
    <citation type="submission" date="2023-07" db="EMBL/GenBank/DDBJ databases">
        <title>draft genome sequence of fig (Ficus carica).</title>
        <authorList>
            <person name="Takahashi T."/>
            <person name="Nishimura K."/>
        </authorList>
    </citation>
    <scope>NUCLEOTIDE SEQUENCE</scope>
</reference>
<dbReference type="AlphaFoldDB" id="A0AA88EDD2"/>
<proteinExistence type="predicted"/>
<evidence type="ECO:0000313" key="4">
    <source>
        <dbReference type="EMBL" id="GMN72697.1"/>
    </source>
</evidence>
<evidence type="ECO:0000313" key="2">
    <source>
        <dbReference type="EMBL" id="GMN72687.1"/>
    </source>
</evidence>
<keyword evidence="5" id="KW-1185">Reference proteome</keyword>
<dbReference type="EMBL" id="BTGU01015590">
    <property type="protein sequence ID" value="GMN72691.1"/>
    <property type="molecule type" value="Genomic_DNA"/>
</dbReference>
<protein>
    <submittedName>
        <fullName evidence="2">Uncharacterized protein</fullName>
    </submittedName>
</protein>